<gene>
    <name evidence="1" type="ORF">C487_03653</name>
</gene>
<reference evidence="1 2" key="1">
    <citation type="journal article" date="2014" name="PLoS Genet.">
        <title>Phylogenetically driven sequencing of extremely halophilic archaea reveals strategies for static and dynamic osmo-response.</title>
        <authorList>
            <person name="Becker E.A."/>
            <person name="Seitzer P.M."/>
            <person name="Tritt A."/>
            <person name="Larsen D."/>
            <person name="Krusor M."/>
            <person name="Yao A.I."/>
            <person name="Wu D."/>
            <person name="Madern D."/>
            <person name="Eisen J.A."/>
            <person name="Darling A.E."/>
            <person name="Facciotti M.T."/>
        </authorList>
    </citation>
    <scope>NUCLEOTIDE SEQUENCE [LARGE SCALE GENOMIC DNA]</scope>
    <source>
        <strain evidence="1 2">DSM 3751</strain>
    </source>
</reference>
<dbReference type="PATRIC" id="fig|1227495.3.peg.726"/>
<dbReference type="EMBL" id="AOII01000027">
    <property type="protein sequence ID" value="ELY81336.1"/>
    <property type="molecule type" value="Genomic_DNA"/>
</dbReference>
<organism evidence="1 2">
    <name type="scientific">Natrinema pallidum DSM 3751</name>
    <dbReference type="NCBI Taxonomy" id="1227495"/>
    <lineage>
        <taxon>Archaea</taxon>
        <taxon>Methanobacteriati</taxon>
        <taxon>Methanobacteriota</taxon>
        <taxon>Stenosarchaea group</taxon>
        <taxon>Halobacteria</taxon>
        <taxon>Halobacteriales</taxon>
        <taxon>Natrialbaceae</taxon>
        <taxon>Natrinema</taxon>
    </lineage>
</organism>
<accession>L9Z5Z3</accession>
<dbReference type="eggNOG" id="arCOG03142">
    <property type="taxonomic scope" value="Archaea"/>
</dbReference>
<evidence type="ECO:0000313" key="2">
    <source>
        <dbReference type="Proteomes" id="UP000011618"/>
    </source>
</evidence>
<dbReference type="Proteomes" id="UP000011618">
    <property type="component" value="Unassembled WGS sequence"/>
</dbReference>
<comment type="caution">
    <text evidence="1">The sequence shown here is derived from an EMBL/GenBank/DDBJ whole genome shotgun (WGS) entry which is preliminary data.</text>
</comment>
<proteinExistence type="predicted"/>
<sequence>MRKKAPERAAARGLGTFILPRREVRAVIVVATTDFEVYHGVVNELRDRGTTFTTIACVYPHRVPG</sequence>
<evidence type="ECO:0000313" key="1">
    <source>
        <dbReference type="EMBL" id="ELY81336.1"/>
    </source>
</evidence>
<protein>
    <submittedName>
        <fullName evidence="1">Uncharacterized protein</fullName>
    </submittedName>
</protein>
<dbReference type="AlphaFoldDB" id="L9Z5Z3"/>
<name>L9Z5Z3_9EURY</name>